<dbReference type="GO" id="GO:0003677">
    <property type="term" value="F:DNA binding"/>
    <property type="evidence" value="ECO:0007669"/>
    <property type="project" value="UniProtKB-KW"/>
</dbReference>
<reference evidence="2 3" key="1">
    <citation type="submission" date="2022-03" db="EMBL/GenBank/DDBJ databases">
        <title>Sinomonas sp. isolated from a soil.</title>
        <authorList>
            <person name="Han J."/>
            <person name="Kim D.-U."/>
        </authorList>
    </citation>
    <scope>NUCLEOTIDE SEQUENCE [LARGE SCALE GENOMIC DNA]</scope>
    <source>
        <strain evidence="2 3">5-5</strain>
    </source>
</reference>
<dbReference type="RefSeq" id="WP_241054280.1">
    <property type="nucleotide sequence ID" value="NZ_JAKZBV010000001.1"/>
</dbReference>
<keyword evidence="3" id="KW-1185">Reference proteome</keyword>
<keyword evidence="2" id="KW-0238">DNA-binding</keyword>
<dbReference type="SUPFAM" id="SSF46955">
    <property type="entry name" value="Putative DNA-binding domain"/>
    <property type="match status" value="1"/>
</dbReference>
<comment type="caution">
    <text evidence="2">The sequence shown here is derived from an EMBL/GenBank/DDBJ whole genome shotgun (WGS) entry which is preliminary data.</text>
</comment>
<name>A0ABS9U2E1_9MICC</name>
<sequence length="52" mass="5513">MAVATKTCSIREASELSGLAASTLRYYEQIGIIQPIGRDAGGVAATARRTWT</sequence>
<evidence type="ECO:0000313" key="3">
    <source>
        <dbReference type="Proteomes" id="UP001202922"/>
    </source>
</evidence>
<dbReference type="InterPro" id="IPR009061">
    <property type="entry name" value="DNA-bd_dom_put_sf"/>
</dbReference>
<dbReference type="EMBL" id="JAKZBV010000001">
    <property type="protein sequence ID" value="MCH6470760.1"/>
    <property type="molecule type" value="Genomic_DNA"/>
</dbReference>
<proteinExistence type="predicted"/>
<dbReference type="Gene3D" id="1.10.1660.10">
    <property type="match status" value="1"/>
</dbReference>
<accession>A0ABS9U2E1</accession>
<dbReference type="PROSITE" id="PS50937">
    <property type="entry name" value="HTH_MERR_2"/>
    <property type="match status" value="1"/>
</dbReference>
<protein>
    <submittedName>
        <fullName evidence="2">MerR family DNA-binding transcriptional regulator</fullName>
    </submittedName>
</protein>
<dbReference type="InterPro" id="IPR000551">
    <property type="entry name" value="MerR-type_HTH_dom"/>
</dbReference>
<feature type="domain" description="HTH merR-type" evidence="1">
    <location>
        <begin position="7"/>
        <end position="42"/>
    </location>
</feature>
<evidence type="ECO:0000259" key="1">
    <source>
        <dbReference type="PROSITE" id="PS50937"/>
    </source>
</evidence>
<gene>
    <name evidence="2" type="ORF">L0M17_12370</name>
</gene>
<organism evidence="2 3">
    <name type="scientific">Sinomonas terrae</name>
    <dbReference type="NCBI Taxonomy" id="2908838"/>
    <lineage>
        <taxon>Bacteria</taxon>
        <taxon>Bacillati</taxon>
        <taxon>Actinomycetota</taxon>
        <taxon>Actinomycetes</taxon>
        <taxon>Micrococcales</taxon>
        <taxon>Micrococcaceae</taxon>
        <taxon>Sinomonas</taxon>
    </lineage>
</organism>
<dbReference type="Pfam" id="PF00376">
    <property type="entry name" value="MerR"/>
    <property type="match status" value="1"/>
</dbReference>
<dbReference type="Proteomes" id="UP001202922">
    <property type="component" value="Unassembled WGS sequence"/>
</dbReference>
<evidence type="ECO:0000313" key="2">
    <source>
        <dbReference type="EMBL" id="MCH6470760.1"/>
    </source>
</evidence>